<evidence type="ECO:0000313" key="1">
    <source>
        <dbReference type="EMBL" id="KAG5605870.1"/>
    </source>
</evidence>
<dbReference type="Proteomes" id="UP000824120">
    <property type="component" value="Chromosome 5"/>
</dbReference>
<dbReference type="EMBL" id="JACXVP010000005">
    <property type="protein sequence ID" value="KAG5605870.1"/>
    <property type="molecule type" value="Genomic_DNA"/>
</dbReference>
<name>A0A9J5Z487_SOLCO</name>
<dbReference type="OrthoDB" id="1002091at2759"/>
<comment type="caution">
    <text evidence="1">The sequence shown here is derived from an EMBL/GenBank/DDBJ whole genome shotgun (WGS) entry which is preliminary data.</text>
</comment>
<evidence type="ECO:0000313" key="2">
    <source>
        <dbReference type="Proteomes" id="UP000824120"/>
    </source>
</evidence>
<dbReference type="AlphaFoldDB" id="A0A9J5Z487"/>
<proteinExistence type="predicted"/>
<keyword evidence="2" id="KW-1185">Reference proteome</keyword>
<sequence length="227" mass="25506">MDSSKRKTSRGTRVNLDSRKTCQINGSRRPQRHLIQYTHLPAGFKTPKFEKYDGYGDPIGHLKKYCNQLRGDEGKEREQAARVKPSMKESEIIDDVLQAQEPDYFHYLLSAVEITFIEVIKVGEMVENGIKSGKYVSQAVLKAITQVLQNGYGNLGGKKRREVVATIVPAPQIYVQDNHPQHIHNIPSPTLNIPYLAHNQLLPLLIAMTCTNSSKSSTTPTTSPKYC</sequence>
<protein>
    <submittedName>
        <fullName evidence="1">Uncharacterized protein</fullName>
    </submittedName>
</protein>
<gene>
    <name evidence="1" type="ORF">H5410_027362</name>
</gene>
<organism evidence="1 2">
    <name type="scientific">Solanum commersonii</name>
    <name type="common">Commerson's wild potato</name>
    <name type="synonym">Commerson's nightshade</name>
    <dbReference type="NCBI Taxonomy" id="4109"/>
    <lineage>
        <taxon>Eukaryota</taxon>
        <taxon>Viridiplantae</taxon>
        <taxon>Streptophyta</taxon>
        <taxon>Embryophyta</taxon>
        <taxon>Tracheophyta</taxon>
        <taxon>Spermatophyta</taxon>
        <taxon>Magnoliopsida</taxon>
        <taxon>eudicotyledons</taxon>
        <taxon>Gunneridae</taxon>
        <taxon>Pentapetalae</taxon>
        <taxon>asterids</taxon>
        <taxon>lamiids</taxon>
        <taxon>Solanales</taxon>
        <taxon>Solanaceae</taxon>
        <taxon>Solanoideae</taxon>
        <taxon>Solaneae</taxon>
        <taxon>Solanum</taxon>
    </lineage>
</organism>
<reference evidence="1 2" key="1">
    <citation type="submission" date="2020-09" db="EMBL/GenBank/DDBJ databases">
        <title>De no assembly of potato wild relative species, Solanum commersonii.</title>
        <authorList>
            <person name="Cho K."/>
        </authorList>
    </citation>
    <scope>NUCLEOTIDE SEQUENCE [LARGE SCALE GENOMIC DNA]</scope>
    <source>
        <strain evidence="1">LZ3.2</strain>
        <tissue evidence="1">Leaf</tissue>
    </source>
</reference>
<accession>A0A9J5Z487</accession>